<dbReference type="InterPro" id="IPR024983">
    <property type="entry name" value="CHAT_dom"/>
</dbReference>
<dbReference type="OrthoDB" id="9991317at2759"/>
<protein>
    <recommendedName>
        <fullName evidence="1">CHAT domain-containing protein</fullName>
    </recommendedName>
</protein>
<dbReference type="GeneID" id="18675897"/>
<dbReference type="EMBL" id="JH717986">
    <property type="protein sequence ID" value="EJC97705.1"/>
    <property type="molecule type" value="Genomic_DNA"/>
</dbReference>
<dbReference type="OMA" id="TCTESII"/>
<evidence type="ECO:0000259" key="1">
    <source>
        <dbReference type="Pfam" id="PF12770"/>
    </source>
</evidence>
<name>R7SH23_FOMME</name>
<dbReference type="Pfam" id="PF12770">
    <property type="entry name" value="CHAT"/>
    <property type="match status" value="1"/>
</dbReference>
<sequence>MNLPKAEFAFLSACHTAEQSHEVVQDEVLHLAAAMQFSGFRSVIGSMWELLDKDGPFFAKTVYEYMLNCDEGEAKYKRAAAGLRKAAIELKERADIQTERWVNLIHIESVITSTCTESIILHTGFIRIVENEVMQPSLGMFPITDHEIKDDFKYSVLSVSKDKA</sequence>
<reference evidence="3" key="1">
    <citation type="journal article" date="2012" name="Science">
        <title>The Paleozoic origin of enzymatic lignin decomposition reconstructed from 31 fungal genomes.</title>
        <authorList>
            <person name="Floudas D."/>
            <person name="Binder M."/>
            <person name="Riley R."/>
            <person name="Barry K."/>
            <person name="Blanchette R.A."/>
            <person name="Henrissat B."/>
            <person name="Martinez A.T."/>
            <person name="Otillar R."/>
            <person name="Spatafora J.W."/>
            <person name="Yadav J.S."/>
            <person name="Aerts A."/>
            <person name="Benoit I."/>
            <person name="Boyd A."/>
            <person name="Carlson A."/>
            <person name="Copeland A."/>
            <person name="Coutinho P.M."/>
            <person name="de Vries R.P."/>
            <person name="Ferreira P."/>
            <person name="Findley K."/>
            <person name="Foster B."/>
            <person name="Gaskell J."/>
            <person name="Glotzer D."/>
            <person name="Gorecki P."/>
            <person name="Heitman J."/>
            <person name="Hesse C."/>
            <person name="Hori C."/>
            <person name="Igarashi K."/>
            <person name="Jurgens J.A."/>
            <person name="Kallen N."/>
            <person name="Kersten P."/>
            <person name="Kohler A."/>
            <person name="Kuees U."/>
            <person name="Kumar T.K.A."/>
            <person name="Kuo A."/>
            <person name="LaButti K."/>
            <person name="Larrondo L.F."/>
            <person name="Lindquist E."/>
            <person name="Ling A."/>
            <person name="Lombard V."/>
            <person name="Lucas S."/>
            <person name="Lundell T."/>
            <person name="Martin R."/>
            <person name="McLaughlin D.J."/>
            <person name="Morgenstern I."/>
            <person name="Morin E."/>
            <person name="Murat C."/>
            <person name="Nagy L.G."/>
            <person name="Nolan M."/>
            <person name="Ohm R.A."/>
            <person name="Patyshakuliyeva A."/>
            <person name="Rokas A."/>
            <person name="Ruiz-Duenas F.J."/>
            <person name="Sabat G."/>
            <person name="Salamov A."/>
            <person name="Samejima M."/>
            <person name="Schmutz J."/>
            <person name="Slot J.C."/>
            <person name="St John F."/>
            <person name="Stenlid J."/>
            <person name="Sun H."/>
            <person name="Sun S."/>
            <person name="Syed K."/>
            <person name="Tsang A."/>
            <person name="Wiebenga A."/>
            <person name="Young D."/>
            <person name="Pisabarro A."/>
            <person name="Eastwood D.C."/>
            <person name="Martin F."/>
            <person name="Cullen D."/>
            <person name="Grigoriev I.V."/>
            <person name="Hibbett D.S."/>
        </authorList>
    </citation>
    <scope>NUCLEOTIDE SEQUENCE [LARGE SCALE GENOMIC DNA]</scope>
    <source>
        <strain evidence="3">MF3/22</strain>
    </source>
</reference>
<gene>
    <name evidence="2" type="ORF">FOMMEDRAFT_162728</name>
</gene>
<dbReference type="Proteomes" id="UP000053630">
    <property type="component" value="Unassembled WGS sequence"/>
</dbReference>
<proteinExistence type="predicted"/>
<feature type="domain" description="CHAT" evidence="1">
    <location>
        <begin position="1"/>
        <end position="101"/>
    </location>
</feature>
<organism evidence="2 3">
    <name type="scientific">Fomitiporia mediterranea (strain MF3/22)</name>
    <name type="common">Grapevine white-rot fungus</name>
    <dbReference type="NCBI Taxonomy" id="694068"/>
    <lineage>
        <taxon>Eukaryota</taxon>
        <taxon>Fungi</taxon>
        <taxon>Dikarya</taxon>
        <taxon>Basidiomycota</taxon>
        <taxon>Agaricomycotina</taxon>
        <taxon>Agaricomycetes</taxon>
        <taxon>Hymenochaetales</taxon>
        <taxon>Hymenochaetaceae</taxon>
        <taxon>Fomitiporia</taxon>
    </lineage>
</organism>
<accession>R7SH23</accession>
<dbReference type="RefSeq" id="XP_007272117.1">
    <property type="nucleotide sequence ID" value="XM_007272055.1"/>
</dbReference>
<dbReference type="AlphaFoldDB" id="R7SH23"/>
<evidence type="ECO:0000313" key="3">
    <source>
        <dbReference type="Proteomes" id="UP000053630"/>
    </source>
</evidence>
<keyword evidence="3" id="KW-1185">Reference proteome</keyword>
<dbReference type="KEGG" id="fme:FOMMEDRAFT_162728"/>
<evidence type="ECO:0000313" key="2">
    <source>
        <dbReference type="EMBL" id="EJC97705.1"/>
    </source>
</evidence>